<keyword evidence="2" id="KW-0963">Cytoplasm</keyword>
<dbReference type="PANTHER" id="PTHR12299">
    <property type="entry name" value="HYALURONIC ACID-BINDING PROTEIN 4"/>
    <property type="match status" value="1"/>
</dbReference>
<dbReference type="Proteomes" id="UP000186594">
    <property type="component" value="Unassembled WGS sequence"/>
</dbReference>
<dbReference type="Pfam" id="PF09598">
    <property type="entry name" value="Stm1_N"/>
    <property type="match status" value="1"/>
</dbReference>
<feature type="domain" description="Hyaluronan/mRNA-binding protein" evidence="4">
    <location>
        <begin position="105"/>
        <end position="196"/>
    </location>
</feature>
<feature type="compositionally biased region" description="Basic and acidic residues" evidence="3">
    <location>
        <begin position="72"/>
        <end position="93"/>
    </location>
</feature>
<dbReference type="OMA" id="KKWAGAK"/>
<evidence type="ECO:0000256" key="3">
    <source>
        <dbReference type="SAM" id="MobiDB-lite"/>
    </source>
</evidence>
<accession>A0A1U7LS40</accession>
<dbReference type="OrthoDB" id="5426471at2759"/>
<dbReference type="STRING" id="1198029.A0A1U7LS40"/>
<gene>
    <name evidence="5" type="ORF">NEOLI_003239</name>
</gene>
<dbReference type="GO" id="GO:0003723">
    <property type="term" value="F:RNA binding"/>
    <property type="evidence" value="ECO:0007669"/>
    <property type="project" value="InterPro"/>
</dbReference>
<keyword evidence="6" id="KW-1185">Reference proteome</keyword>
<dbReference type="GO" id="GO:0005634">
    <property type="term" value="C:nucleus"/>
    <property type="evidence" value="ECO:0007669"/>
    <property type="project" value="TreeGrafter"/>
</dbReference>
<comment type="subcellular location">
    <subcellularLocation>
        <location evidence="1">Cytoplasm</location>
    </subcellularLocation>
</comment>
<feature type="compositionally biased region" description="Basic and acidic residues" evidence="3">
    <location>
        <begin position="105"/>
        <end position="124"/>
    </location>
</feature>
<dbReference type="GO" id="GO:0005737">
    <property type="term" value="C:cytoplasm"/>
    <property type="evidence" value="ECO:0007669"/>
    <property type="project" value="UniProtKB-SubCell"/>
</dbReference>
<evidence type="ECO:0000313" key="6">
    <source>
        <dbReference type="Proteomes" id="UP000186594"/>
    </source>
</evidence>
<dbReference type="EMBL" id="LXFE01000395">
    <property type="protein sequence ID" value="OLL25485.1"/>
    <property type="molecule type" value="Genomic_DNA"/>
</dbReference>
<organism evidence="5 6">
    <name type="scientific">Neolecta irregularis (strain DAH-3)</name>
    <dbReference type="NCBI Taxonomy" id="1198029"/>
    <lineage>
        <taxon>Eukaryota</taxon>
        <taxon>Fungi</taxon>
        <taxon>Dikarya</taxon>
        <taxon>Ascomycota</taxon>
        <taxon>Taphrinomycotina</taxon>
        <taxon>Neolectales</taxon>
        <taxon>Neolectaceae</taxon>
        <taxon>Neolecta</taxon>
    </lineage>
</organism>
<evidence type="ECO:0000259" key="4">
    <source>
        <dbReference type="SMART" id="SM01233"/>
    </source>
</evidence>
<dbReference type="InterPro" id="IPR039764">
    <property type="entry name" value="HABP4/SERBP1-like"/>
</dbReference>
<feature type="compositionally biased region" description="Basic and acidic residues" evidence="3">
    <location>
        <begin position="143"/>
        <end position="153"/>
    </location>
</feature>
<sequence length="287" mass="31082">MSVVSKNLFDLLGNDSDAEQASTKAVPKETVLITSTKKRDSTRVNPSERTARGAYPARGSARGPSLSGNEAAFRDREAGSSANRDKPVDERSRGRGRGRGSRGGRGRDFDRRSGSGHIDTDKSVRQGWGDESTAQQDGENIASDDKKTERAEGASDSAAPAVEEDRSKTLDEYLAERAEKAAVISRTLEARRANEGTDESKWKDAVELTRDDSETKESYFAARQKTSAGRARQRKEKVVVDIDPSLPRRGRGNARGGQRGSGRSSNKPHDSNTVNLQDQSAFPSLGA</sequence>
<feature type="compositionally biased region" description="Basic and acidic residues" evidence="3">
    <location>
        <begin position="188"/>
        <end position="217"/>
    </location>
</feature>
<proteinExistence type="predicted"/>
<dbReference type="AlphaFoldDB" id="A0A1U7LS40"/>
<feature type="compositionally biased region" description="Basic residues" evidence="3">
    <location>
        <begin position="94"/>
        <end position="104"/>
    </location>
</feature>
<protein>
    <recommendedName>
        <fullName evidence="4">Hyaluronan/mRNA-binding protein domain-containing protein</fullName>
    </recommendedName>
</protein>
<feature type="region of interest" description="Disordered" evidence="3">
    <location>
        <begin position="182"/>
        <end position="287"/>
    </location>
</feature>
<dbReference type="Gene3D" id="6.10.140.1040">
    <property type="match status" value="1"/>
</dbReference>
<evidence type="ECO:0000313" key="5">
    <source>
        <dbReference type="EMBL" id="OLL25485.1"/>
    </source>
</evidence>
<dbReference type="InterPro" id="IPR006861">
    <property type="entry name" value="HABP4_PAIRBP1-bd"/>
</dbReference>
<evidence type="ECO:0000256" key="2">
    <source>
        <dbReference type="ARBA" id="ARBA00022490"/>
    </source>
</evidence>
<dbReference type="InterPro" id="IPR019084">
    <property type="entry name" value="STM1-like_N"/>
</dbReference>
<dbReference type="PANTHER" id="PTHR12299:SF17">
    <property type="entry name" value="AT19571P-RELATED"/>
    <property type="match status" value="1"/>
</dbReference>
<evidence type="ECO:0000256" key="1">
    <source>
        <dbReference type="ARBA" id="ARBA00004496"/>
    </source>
</evidence>
<dbReference type="SMART" id="SM01233">
    <property type="entry name" value="HABP4_PAI-RBP1"/>
    <property type="match status" value="1"/>
</dbReference>
<feature type="region of interest" description="Disordered" evidence="3">
    <location>
        <begin position="1"/>
        <end position="170"/>
    </location>
</feature>
<feature type="compositionally biased region" description="Polar residues" evidence="3">
    <location>
        <begin position="271"/>
        <end position="287"/>
    </location>
</feature>
<reference evidence="5 6" key="1">
    <citation type="submission" date="2016-04" db="EMBL/GenBank/DDBJ databases">
        <title>Evolutionary innovation and constraint leading to complex multicellularity in the Ascomycota.</title>
        <authorList>
            <person name="Cisse O."/>
            <person name="Nguyen A."/>
            <person name="Hewitt D.A."/>
            <person name="Jedd G."/>
            <person name="Stajich J.E."/>
        </authorList>
    </citation>
    <scope>NUCLEOTIDE SEQUENCE [LARGE SCALE GENOMIC DNA]</scope>
    <source>
        <strain evidence="5 6">DAH-3</strain>
    </source>
</reference>
<name>A0A1U7LS40_NEOID</name>
<comment type="caution">
    <text evidence="5">The sequence shown here is derived from an EMBL/GenBank/DDBJ whole genome shotgun (WGS) entry which is preliminary data.</text>
</comment>